<dbReference type="CDD" id="cd03230">
    <property type="entry name" value="ABC_DR_subfamily_A"/>
    <property type="match status" value="1"/>
</dbReference>
<evidence type="ECO:0000259" key="4">
    <source>
        <dbReference type="PROSITE" id="PS50893"/>
    </source>
</evidence>
<reference evidence="5 6" key="1">
    <citation type="submission" date="2020-10" db="EMBL/GenBank/DDBJ databases">
        <title>Draft genome and description of Brachybacterium epidermidis sp nov.</title>
        <authorList>
            <person name="Boxberger M."/>
            <person name="La Scola B."/>
        </authorList>
    </citation>
    <scope>NUCLEOTIDE SEQUENCE [LARGE SCALE GENOMIC DNA]</scope>
    <source>
        <strain evidence="5 6">Marseille-Q2903</strain>
    </source>
</reference>
<accession>A0ABR9W3Q2</accession>
<dbReference type="RefSeq" id="WP_193866521.1">
    <property type="nucleotide sequence ID" value="NZ_JADEYR010000014.1"/>
</dbReference>
<evidence type="ECO:0000313" key="6">
    <source>
        <dbReference type="Proteomes" id="UP000644727"/>
    </source>
</evidence>
<name>A0ABR9W3Q2_9MICO</name>
<gene>
    <name evidence="5" type="ORF">IOE58_11495</name>
</gene>
<keyword evidence="1" id="KW-0813">Transport</keyword>
<dbReference type="EMBL" id="JADEYR010000014">
    <property type="protein sequence ID" value="MBE9404778.1"/>
    <property type="molecule type" value="Genomic_DNA"/>
</dbReference>
<keyword evidence="3 5" id="KW-0067">ATP-binding</keyword>
<comment type="caution">
    <text evidence="5">The sequence shown here is derived from an EMBL/GenBank/DDBJ whole genome shotgun (WGS) entry which is preliminary data.</text>
</comment>
<dbReference type="PANTHER" id="PTHR42939:SF1">
    <property type="entry name" value="ABC TRANSPORTER ATP-BINDING PROTEIN ALBC-RELATED"/>
    <property type="match status" value="1"/>
</dbReference>
<dbReference type="PROSITE" id="PS50893">
    <property type="entry name" value="ABC_TRANSPORTER_2"/>
    <property type="match status" value="1"/>
</dbReference>
<dbReference type="GO" id="GO:0005524">
    <property type="term" value="F:ATP binding"/>
    <property type="evidence" value="ECO:0007669"/>
    <property type="project" value="UniProtKB-KW"/>
</dbReference>
<dbReference type="SUPFAM" id="SSF52540">
    <property type="entry name" value="P-loop containing nucleoside triphosphate hydrolases"/>
    <property type="match status" value="1"/>
</dbReference>
<dbReference type="Pfam" id="PF00005">
    <property type="entry name" value="ABC_tran"/>
    <property type="match status" value="1"/>
</dbReference>
<evidence type="ECO:0000256" key="1">
    <source>
        <dbReference type="ARBA" id="ARBA00022448"/>
    </source>
</evidence>
<feature type="domain" description="ABC transporter" evidence="4">
    <location>
        <begin position="9"/>
        <end position="244"/>
    </location>
</feature>
<dbReference type="PROSITE" id="PS00211">
    <property type="entry name" value="ABC_TRANSPORTER_1"/>
    <property type="match status" value="1"/>
</dbReference>
<protein>
    <submittedName>
        <fullName evidence="5">ABC transporter ATP-binding protein</fullName>
    </submittedName>
</protein>
<evidence type="ECO:0000313" key="5">
    <source>
        <dbReference type="EMBL" id="MBE9404778.1"/>
    </source>
</evidence>
<dbReference type="InterPro" id="IPR003593">
    <property type="entry name" value="AAA+_ATPase"/>
</dbReference>
<sequence length="297" mass="31833">MITDLAPAIAVQDLSVHLPSQRRFGGAPHHVLRGIDVTVPSGQVTALVGSNGAGKTTLLRTLSGAIRPSAGSVTVLGDPIGGPEDALPAGVGVVPDQPFQPDHWSADDMVRILRKMEHRVDAAGIGRRLRRAGIDPGTAIKKLSAGQRTRLVLSVVLGAAPSLLLLDEPFARLDPLAREDVLDELRRHQAEGEDRAILLSTHELGSLERFVDHVVLLHEGKVLLEGPLLDLADQHLVATIPIDPLPPMRLLRGHRRTGDVLDALVATEDAVFLPGNACLRRATIQDVLTFTLREAAR</sequence>
<evidence type="ECO:0000256" key="3">
    <source>
        <dbReference type="ARBA" id="ARBA00022840"/>
    </source>
</evidence>
<dbReference type="InterPro" id="IPR051782">
    <property type="entry name" value="ABC_Transporter_VariousFunc"/>
</dbReference>
<keyword evidence="2" id="KW-0547">Nucleotide-binding</keyword>
<dbReference type="Gene3D" id="3.40.50.300">
    <property type="entry name" value="P-loop containing nucleotide triphosphate hydrolases"/>
    <property type="match status" value="1"/>
</dbReference>
<dbReference type="InterPro" id="IPR003439">
    <property type="entry name" value="ABC_transporter-like_ATP-bd"/>
</dbReference>
<keyword evidence="6" id="KW-1185">Reference proteome</keyword>
<dbReference type="PANTHER" id="PTHR42939">
    <property type="entry name" value="ABC TRANSPORTER ATP-BINDING PROTEIN ALBC-RELATED"/>
    <property type="match status" value="1"/>
</dbReference>
<dbReference type="SMART" id="SM00382">
    <property type="entry name" value="AAA"/>
    <property type="match status" value="1"/>
</dbReference>
<organism evidence="5 6">
    <name type="scientific">Brachybacterium epidermidis</name>
    <dbReference type="NCBI Taxonomy" id="2781983"/>
    <lineage>
        <taxon>Bacteria</taxon>
        <taxon>Bacillati</taxon>
        <taxon>Actinomycetota</taxon>
        <taxon>Actinomycetes</taxon>
        <taxon>Micrococcales</taxon>
        <taxon>Dermabacteraceae</taxon>
        <taxon>Brachybacterium</taxon>
    </lineage>
</organism>
<dbReference type="Proteomes" id="UP000644727">
    <property type="component" value="Unassembled WGS sequence"/>
</dbReference>
<dbReference type="InterPro" id="IPR017871">
    <property type="entry name" value="ABC_transporter-like_CS"/>
</dbReference>
<dbReference type="InterPro" id="IPR027417">
    <property type="entry name" value="P-loop_NTPase"/>
</dbReference>
<evidence type="ECO:0000256" key="2">
    <source>
        <dbReference type="ARBA" id="ARBA00022741"/>
    </source>
</evidence>
<proteinExistence type="predicted"/>